<dbReference type="EMBL" id="CP016770">
    <property type="protein sequence ID" value="ASY11429.1"/>
    <property type="molecule type" value="Genomic_DNA"/>
</dbReference>
<evidence type="ECO:0000313" key="2">
    <source>
        <dbReference type="Proteomes" id="UP000217216"/>
    </source>
</evidence>
<gene>
    <name evidence="1" type="ORF">A1s21155_00110</name>
</gene>
<sequence>MLLSVSARVFTGASEAQVNFTSLIVDQHLVTNTAVDEHALLHQSVLKSAEGAKSIPEKHRTYATYKKYTTPDKSLSVELAHTKRKAVRASDVTYINVSHIHASNFLPVANSPPAVVSAHLHSHMTTTNLLVDRENILGEIAINNSAGGLSSYQL</sequence>
<accession>A0AAC9YU27</accession>
<protein>
    <submittedName>
        <fullName evidence="1">Uncharacterized protein</fullName>
    </submittedName>
</protein>
<dbReference type="RefSeq" id="WP_095695869.1">
    <property type="nucleotide sequence ID" value="NZ_CP016770.1"/>
</dbReference>
<evidence type="ECO:0000313" key="1">
    <source>
        <dbReference type="EMBL" id="ASY11429.1"/>
    </source>
</evidence>
<organism evidence="1 2">
    <name type="scientific">Candidatus Planktophila dulcis</name>
    <dbReference type="NCBI Taxonomy" id="1884914"/>
    <lineage>
        <taxon>Bacteria</taxon>
        <taxon>Bacillati</taxon>
        <taxon>Actinomycetota</taxon>
        <taxon>Actinomycetes</taxon>
        <taxon>Candidatus Nanopelagicales</taxon>
        <taxon>Candidatus Nanopelagicaceae</taxon>
        <taxon>Candidatus Planktophila</taxon>
    </lineage>
</organism>
<dbReference type="Proteomes" id="UP000217216">
    <property type="component" value="Chromosome"/>
</dbReference>
<reference evidence="1 2" key="1">
    <citation type="submission" date="2016-07" db="EMBL/GenBank/DDBJ databases">
        <title>High microdiversification within the ubiquitous acI lineage of Actinobacteria.</title>
        <authorList>
            <person name="Neuenschwander S.M."/>
            <person name="Salcher M."/>
            <person name="Ghai R."/>
            <person name="Pernthaler J."/>
        </authorList>
    </citation>
    <scope>NUCLEOTIDE SEQUENCE [LARGE SCALE GENOMIC DNA]</scope>
    <source>
        <strain evidence="1">MMS-21-155</strain>
    </source>
</reference>
<name>A0AAC9YU27_9ACTN</name>
<keyword evidence="2" id="KW-1185">Reference proteome</keyword>
<proteinExistence type="predicted"/>
<dbReference type="GeneID" id="300656546"/>
<dbReference type="AlphaFoldDB" id="A0AAC9YU27"/>
<dbReference type="KEGG" id="plak:A1s21155_00110"/>